<evidence type="ECO:0000256" key="4">
    <source>
        <dbReference type="ARBA" id="ARBA00022984"/>
    </source>
</evidence>
<feature type="non-terminal residue" evidence="8">
    <location>
        <position position="241"/>
    </location>
</feature>
<comment type="pathway">
    <text evidence="1 6">Cell wall biogenesis; peptidoglycan biosynthesis.</text>
</comment>
<dbReference type="Pfam" id="PF03734">
    <property type="entry name" value="YkuD"/>
    <property type="match status" value="1"/>
</dbReference>
<evidence type="ECO:0000313" key="8">
    <source>
        <dbReference type="EMBL" id="MDL5057487.1"/>
    </source>
</evidence>
<name>A0ABT7LZR1_9CYAN</name>
<dbReference type="PANTHER" id="PTHR36699:SF1">
    <property type="entry name" value="L,D-TRANSPEPTIDASE YAFK-RELATED"/>
    <property type="match status" value="1"/>
</dbReference>
<keyword evidence="9" id="KW-1185">Reference proteome</keyword>
<keyword evidence="3 6" id="KW-0133">Cell shape</keyword>
<dbReference type="InterPro" id="IPR005490">
    <property type="entry name" value="LD_TPept_cat_dom"/>
</dbReference>
<dbReference type="EMBL" id="JASVEJ010000031">
    <property type="protein sequence ID" value="MDL5057487.1"/>
    <property type="molecule type" value="Genomic_DNA"/>
</dbReference>
<feature type="active site" description="Nucleophile" evidence="6">
    <location>
        <position position="181"/>
    </location>
</feature>
<evidence type="ECO:0000256" key="5">
    <source>
        <dbReference type="ARBA" id="ARBA00023316"/>
    </source>
</evidence>
<dbReference type="PROSITE" id="PS52029">
    <property type="entry name" value="LD_TPASE"/>
    <property type="match status" value="1"/>
</dbReference>
<evidence type="ECO:0000256" key="2">
    <source>
        <dbReference type="ARBA" id="ARBA00022679"/>
    </source>
</evidence>
<gene>
    <name evidence="8" type="ORF">QQ055_08450</name>
</gene>
<evidence type="ECO:0000256" key="3">
    <source>
        <dbReference type="ARBA" id="ARBA00022960"/>
    </source>
</evidence>
<keyword evidence="4 6" id="KW-0573">Peptidoglycan synthesis</keyword>
<evidence type="ECO:0000259" key="7">
    <source>
        <dbReference type="PROSITE" id="PS52029"/>
    </source>
</evidence>
<proteinExistence type="predicted"/>
<dbReference type="PANTHER" id="PTHR36699">
    <property type="entry name" value="LD-TRANSPEPTIDASE"/>
    <property type="match status" value="1"/>
</dbReference>
<dbReference type="SUPFAM" id="SSF141523">
    <property type="entry name" value="L,D-transpeptidase catalytic domain-like"/>
    <property type="match status" value="1"/>
</dbReference>
<keyword evidence="2" id="KW-0808">Transferase</keyword>
<organism evidence="8 9">
    <name type="scientific">Geitlerinema calcuttense NRMC-F 0142</name>
    <dbReference type="NCBI Taxonomy" id="2922238"/>
    <lineage>
        <taxon>Bacteria</taxon>
        <taxon>Bacillati</taxon>
        <taxon>Cyanobacteriota</taxon>
        <taxon>Cyanophyceae</taxon>
        <taxon>Geitlerinematales</taxon>
        <taxon>Geitlerinemataceae</taxon>
        <taxon>Geitlerinema</taxon>
    </lineage>
</organism>
<feature type="active site" description="Proton donor/acceptor" evidence="6">
    <location>
        <position position="173"/>
    </location>
</feature>
<dbReference type="InterPro" id="IPR038063">
    <property type="entry name" value="Transpep_catalytic_dom"/>
</dbReference>
<sequence>MNARLKIIRLACLFLVCAGAVWLCWPALTMGRQLAQARMTTQKFTVEERVEQFAPVAVPRLKPCFDAAQIAWPPAQIALLGFKQEKRLEVHAAGADGRFRFIRSYPFTATSGQLGPKLREGDRQIPEGFYGIESLNPNSLYHLSLRVNYPNSFDRELGREDGRKNLGGDIMIHGRSVTIGCIPVGDPAIEELFVLAALTGIEKIQVIISPVDFRTGKLPADMPVVPAWTEGLYAQIARALA</sequence>
<comment type="caution">
    <text evidence="8">The sequence shown here is derived from an EMBL/GenBank/DDBJ whole genome shotgun (WGS) entry which is preliminary data.</text>
</comment>
<feature type="domain" description="L,D-TPase catalytic" evidence="7">
    <location>
        <begin position="77"/>
        <end position="209"/>
    </location>
</feature>
<accession>A0ABT7LZR1</accession>
<dbReference type="Proteomes" id="UP001230986">
    <property type="component" value="Unassembled WGS sequence"/>
</dbReference>
<reference evidence="8 9" key="1">
    <citation type="submission" date="2023-06" db="EMBL/GenBank/DDBJ databases">
        <title>Whole genome sequence of Oscillatoria calcuttensis NRMC-F 0142.</title>
        <authorList>
            <person name="Shakena Fathima T."/>
            <person name="Muralitharan G."/>
            <person name="Thajuddin N."/>
        </authorList>
    </citation>
    <scope>NUCLEOTIDE SEQUENCE [LARGE SCALE GENOMIC DNA]</scope>
    <source>
        <strain evidence="8 9">NRMC-F 0142</strain>
    </source>
</reference>
<evidence type="ECO:0000313" key="9">
    <source>
        <dbReference type="Proteomes" id="UP001230986"/>
    </source>
</evidence>
<evidence type="ECO:0000256" key="1">
    <source>
        <dbReference type="ARBA" id="ARBA00004752"/>
    </source>
</evidence>
<protein>
    <recommendedName>
        <fullName evidence="7">L,D-TPase catalytic domain-containing protein</fullName>
    </recommendedName>
</protein>
<keyword evidence="5 6" id="KW-0961">Cell wall biogenesis/degradation</keyword>
<evidence type="ECO:0000256" key="6">
    <source>
        <dbReference type="PROSITE-ProRule" id="PRU01373"/>
    </source>
</evidence>
<dbReference type="RefSeq" id="WP_286004552.1">
    <property type="nucleotide sequence ID" value="NZ_JASVEJ010000031.1"/>
</dbReference>
<dbReference type="CDD" id="cd16913">
    <property type="entry name" value="YkuD_like"/>
    <property type="match status" value="1"/>
</dbReference>